<dbReference type="InterPro" id="IPR005482">
    <property type="entry name" value="Biotin_COase_C"/>
</dbReference>
<evidence type="ECO:0000313" key="8">
    <source>
        <dbReference type="EMBL" id="OIQ87361.1"/>
    </source>
</evidence>
<dbReference type="NCBIfam" id="NF006367">
    <property type="entry name" value="PRK08591.1"/>
    <property type="match status" value="1"/>
</dbReference>
<dbReference type="InterPro" id="IPR005479">
    <property type="entry name" value="CPAse_ATP-bd"/>
</dbReference>
<gene>
    <name evidence="8" type="primary">accC_10</name>
    <name evidence="8" type="ORF">GALL_307800</name>
</gene>
<dbReference type="Pfam" id="PF02786">
    <property type="entry name" value="CPSase_L_D2"/>
    <property type="match status" value="1"/>
</dbReference>
<dbReference type="GO" id="GO:0005524">
    <property type="term" value="F:ATP binding"/>
    <property type="evidence" value="ECO:0007669"/>
    <property type="project" value="UniProtKB-KW"/>
</dbReference>
<evidence type="ECO:0000259" key="6">
    <source>
        <dbReference type="PROSITE" id="PS50975"/>
    </source>
</evidence>
<dbReference type="InterPro" id="IPR011054">
    <property type="entry name" value="Rudment_hybrid_motif"/>
</dbReference>
<dbReference type="InterPro" id="IPR011761">
    <property type="entry name" value="ATP-grasp"/>
</dbReference>
<evidence type="ECO:0000256" key="2">
    <source>
        <dbReference type="ARBA" id="ARBA00022723"/>
    </source>
</evidence>
<evidence type="ECO:0000259" key="7">
    <source>
        <dbReference type="PROSITE" id="PS50979"/>
    </source>
</evidence>
<keyword evidence="1 8" id="KW-0436">Ligase</keyword>
<keyword evidence="4" id="KW-0067">ATP-binding</keyword>
<dbReference type="EC" id="6.4.1.2" evidence="8"/>
<feature type="domain" description="Biotin carboxylation" evidence="7">
    <location>
        <begin position="9"/>
        <end position="454"/>
    </location>
</feature>
<dbReference type="FunFam" id="3.40.50.20:FF:000010">
    <property type="entry name" value="Propionyl-CoA carboxylase subunit alpha"/>
    <property type="match status" value="1"/>
</dbReference>
<name>A0A1J5QUL5_9ZZZZ</name>
<sequence>MTPLPGAKPLRRVLVANRGEIALRIIRACRELGLETLQVYSEADADSLAVRLADRAVCIGPARSNQSYLNAEFIVSAALIHQADAVHPGYGFLSENAAFAGLCEMEGLGFIGPRADVIAMMGDKARARQLASEAGVPTTPGSSDKVSNAQEAAAVAQALGYPVLLKAAAGGGGRGMRVVHSAAELAGQFADASREAKASFGDDAIYLEKYLTNIRHIEIQVLADGATVLHLGERDCSIQRRNQKLLEESPSPVLDEEVRARMGEAAVRLCRHVGYTSAGTIEFILDQGSGEFYFMEMNTRVQVEHPVTEMVTGIDIVKAQIRIAQGLPLALRQEDIRLSGHAIECRINAEDFENGFAPHPGLVQHYHAPGGPGIRVDSHLYSGYRIPPYYDSLVAKVVAWGEGRTEAIARMKRALCEMEITGIKTTIPFHLKLLHHEAFLRGDVHTQFVENNLLQGK</sequence>
<evidence type="ECO:0000256" key="5">
    <source>
        <dbReference type="ARBA" id="ARBA00022842"/>
    </source>
</evidence>
<keyword evidence="5" id="KW-0460">Magnesium</keyword>
<dbReference type="PANTHER" id="PTHR48095">
    <property type="entry name" value="PYRUVATE CARBOXYLASE SUBUNIT A"/>
    <property type="match status" value="1"/>
</dbReference>
<dbReference type="EC" id="6.3.4.14" evidence="8"/>
<dbReference type="PROSITE" id="PS00866">
    <property type="entry name" value="CPSASE_1"/>
    <property type="match status" value="1"/>
</dbReference>
<keyword evidence="2" id="KW-0479">Metal-binding</keyword>
<feature type="domain" description="ATP-grasp" evidence="6">
    <location>
        <begin position="128"/>
        <end position="325"/>
    </location>
</feature>
<evidence type="ECO:0000256" key="3">
    <source>
        <dbReference type="ARBA" id="ARBA00022741"/>
    </source>
</evidence>
<evidence type="ECO:0000256" key="1">
    <source>
        <dbReference type="ARBA" id="ARBA00022598"/>
    </source>
</evidence>
<dbReference type="InterPro" id="IPR011764">
    <property type="entry name" value="Biotin_carboxylation_dom"/>
</dbReference>
<dbReference type="PANTHER" id="PTHR48095:SF2">
    <property type="entry name" value="BIOTIN CARBOXYLASE, CHLOROPLASTIC"/>
    <property type="match status" value="1"/>
</dbReference>
<dbReference type="Gene3D" id="3.30.470.20">
    <property type="entry name" value="ATP-grasp fold, B domain"/>
    <property type="match status" value="1"/>
</dbReference>
<dbReference type="Pfam" id="PF02785">
    <property type="entry name" value="Biotin_carb_C"/>
    <property type="match status" value="1"/>
</dbReference>
<dbReference type="Pfam" id="PF00289">
    <property type="entry name" value="Biotin_carb_N"/>
    <property type="match status" value="1"/>
</dbReference>
<dbReference type="SUPFAM" id="SSF56059">
    <property type="entry name" value="Glutathione synthetase ATP-binding domain-like"/>
    <property type="match status" value="1"/>
</dbReference>
<dbReference type="FunFam" id="3.30.1490.20:FF:000018">
    <property type="entry name" value="Biotin carboxylase"/>
    <property type="match status" value="1"/>
</dbReference>
<dbReference type="InterPro" id="IPR005481">
    <property type="entry name" value="BC-like_N"/>
</dbReference>
<comment type="caution">
    <text evidence="8">The sequence shown here is derived from an EMBL/GenBank/DDBJ whole genome shotgun (WGS) entry which is preliminary data.</text>
</comment>
<accession>A0A1J5QUL5</accession>
<dbReference type="EMBL" id="MLJW01000426">
    <property type="protein sequence ID" value="OIQ87361.1"/>
    <property type="molecule type" value="Genomic_DNA"/>
</dbReference>
<protein>
    <submittedName>
        <fullName evidence="8">Biotin carboxylase</fullName>
        <ecNumber evidence="8">6.3.4.14</ecNumber>
        <ecNumber evidence="8">6.4.1.2</ecNumber>
    </submittedName>
</protein>
<dbReference type="AlphaFoldDB" id="A0A1J5QUL5"/>
<dbReference type="SUPFAM" id="SSF51246">
    <property type="entry name" value="Rudiment single hybrid motif"/>
    <property type="match status" value="1"/>
</dbReference>
<dbReference type="NCBIfam" id="TIGR00514">
    <property type="entry name" value="accC"/>
    <property type="match status" value="1"/>
</dbReference>
<dbReference type="PROSITE" id="PS50975">
    <property type="entry name" value="ATP_GRASP"/>
    <property type="match status" value="1"/>
</dbReference>
<dbReference type="InterPro" id="IPR004549">
    <property type="entry name" value="Acetyl_CoA_COase_biotin_COase"/>
</dbReference>
<dbReference type="PROSITE" id="PS50979">
    <property type="entry name" value="BC"/>
    <property type="match status" value="1"/>
</dbReference>
<dbReference type="PROSITE" id="PS00867">
    <property type="entry name" value="CPSASE_2"/>
    <property type="match status" value="1"/>
</dbReference>
<dbReference type="SMART" id="SM00878">
    <property type="entry name" value="Biotin_carb_C"/>
    <property type="match status" value="1"/>
</dbReference>
<dbReference type="GO" id="GO:0046872">
    <property type="term" value="F:metal ion binding"/>
    <property type="evidence" value="ECO:0007669"/>
    <property type="project" value="UniProtKB-KW"/>
</dbReference>
<organism evidence="8">
    <name type="scientific">mine drainage metagenome</name>
    <dbReference type="NCBI Taxonomy" id="410659"/>
    <lineage>
        <taxon>unclassified sequences</taxon>
        <taxon>metagenomes</taxon>
        <taxon>ecological metagenomes</taxon>
    </lineage>
</organism>
<keyword evidence="3" id="KW-0547">Nucleotide-binding</keyword>
<dbReference type="GO" id="GO:0004075">
    <property type="term" value="F:biotin carboxylase activity"/>
    <property type="evidence" value="ECO:0007669"/>
    <property type="project" value="UniProtKB-EC"/>
</dbReference>
<dbReference type="SUPFAM" id="SSF52440">
    <property type="entry name" value="PreATP-grasp domain"/>
    <property type="match status" value="1"/>
</dbReference>
<reference evidence="8" key="1">
    <citation type="submission" date="2016-10" db="EMBL/GenBank/DDBJ databases">
        <title>Sequence of Gallionella enrichment culture.</title>
        <authorList>
            <person name="Poehlein A."/>
            <person name="Muehling M."/>
            <person name="Daniel R."/>
        </authorList>
    </citation>
    <scope>NUCLEOTIDE SEQUENCE</scope>
</reference>
<dbReference type="InterPro" id="IPR051602">
    <property type="entry name" value="ACC_Biotin_Carboxylase"/>
</dbReference>
<evidence type="ECO:0000256" key="4">
    <source>
        <dbReference type="ARBA" id="ARBA00022840"/>
    </source>
</evidence>
<dbReference type="GO" id="GO:0003989">
    <property type="term" value="F:acetyl-CoA carboxylase activity"/>
    <property type="evidence" value="ECO:0007669"/>
    <property type="project" value="UniProtKB-EC"/>
</dbReference>
<proteinExistence type="predicted"/>
<dbReference type="InterPro" id="IPR016185">
    <property type="entry name" value="PreATP-grasp_dom_sf"/>
</dbReference>